<feature type="transmembrane region" description="Helical" evidence="6">
    <location>
        <begin position="390"/>
        <end position="410"/>
    </location>
</feature>
<feature type="transmembrane region" description="Helical" evidence="6">
    <location>
        <begin position="52"/>
        <end position="73"/>
    </location>
</feature>
<reference evidence="8" key="1">
    <citation type="journal article" date="2019" name="Int. J. Syst. Evol. Microbiol.">
        <title>The Global Catalogue of Microorganisms (GCM) 10K type strain sequencing project: providing services to taxonomists for standard genome sequencing and annotation.</title>
        <authorList>
            <consortium name="The Broad Institute Genomics Platform"/>
            <consortium name="The Broad Institute Genome Sequencing Center for Infectious Disease"/>
            <person name="Wu L."/>
            <person name="Ma J."/>
        </authorList>
    </citation>
    <scope>NUCLEOTIDE SEQUENCE [LARGE SCALE GENOMIC DNA]</scope>
    <source>
        <strain evidence="8">CGMCC 1.16305</strain>
    </source>
</reference>
<evidence type="ECO:0000313" key="7">
    <source>
        <dbReference type="EMBL" id="MFC7394684.1"/>
    </source>
</evidence>
<evidence type="ECO:0000256" key="5">
    <source>
        <dbReference type="ARBA" id="ARBA00023136"/>
    </source>
</evidence>
<feature type="transmembrane region" description="Helical" evidence="6">
    <location>
        <begin position="94"/>
        <end position="116"/>
    </location>
</feature>
<comment type="caution">
    <text evidence="7">The sequence shown here is derived from an EMBL/GenBank/DDBJ whole genome shotgun (WGS) entry which is preliminary data.</text>
</comment>
<evidence type="ECO:0000313" key="8">
    <source>
        <dbReference type="Proteomes" id="UP001596505"/>
    </source>
</evidence>
<dbReference type="PANTHER" id="PTHR30250:SF11">
    <property type="entry name" value="O-ANTIGEN TRANSPORTER-RELATED"/>
    <property type="match status" value="1"/>
</dbReference>
<evidence type="ECO:0000256" key="6">
    <source>
        <dbReference type="SAM" id="Phobius"/>
    </source>
</evidence>
<proteinExistence type="predicted"/>
<keyword evidence="3 6" id="KW-0812">Transmembrane</keyword>
<feature type="transmembrane region" description="Helical" evidence="6">
    <location>
        <begin position="265"/>
        <end position="284"/>
    </location>
</feature>
<evidence type="ECO:0000256" key="1">
    <source>
        <dbReference type="ARBA" id="ARBA00004651"/>
    </source>
</evidence>
<evidence type="ECO:0000256" key="3">
    <source>
        <dbReference type="ARBA" id="ARBA00022692"/>
    </source>
</evidence>
<dbReference type="Pfam" id="PF01943">
    <property type="entry name" value="Polysacc_synt"/>
    <property type="match status" value="1"/>
</dbReference>
<sequence length="418" mass="47744">MELMQKIASKLTQNNKVMLGNFIALMILQGANYLLPLLTLPYILRVLGTEHYGLITFAQAFTMYFTILTDYGFNLSATKEISVHRNDIDEMSKIFTSVLSIKLVILLISFFILIGAVSMVEKFHQDPLVFYFAFGVVIGNVLFPLWFFQGLEKMKYITILNVISRVIYAASIFIFIRKAGDYLYVPLINSAATIFIGIVSLFLVFKYYRIRCHFNWRYTIELLKSSFFFFLSRGSLTLYTVTNSMIIGFLFSTTQVGYYSLAEKIVNIIIKPFELLNSVIYPNMASNKNKQLIKKVIKWTGIAGLVIYIFVLIFAEPIILILGGHEYMPSINVLRLLSLMIVFVSIHTFLGTTTLVVFGYSKIFNLSTIIGSLFYVAVLSLAYAAHALNIATIALFTALVELFILLYRIYYIKKYKIL</sequence>
<feature type="transmembrane region" description="Helical" evidence="6">
    <location>
        <begin position="226"/>
        <end position="253"/>
    </location>
</feature>
<feature type="transmembrane region" description="Helical" evidence="6">
    <location>
        <begin position="156"/>
        <end position="176"/>
    </location>
</feature>
<evidence type="ECO:0000256" key="4">
    <source>
        <dbReference type="ARBA" id="ARBA00022989"/>
    </source>
</evidence>
<dbReference type="InterPro" id="IPR002797">
    <property type="entry name" value="Polysacc_synth"/>
</dbReference>
<dbReference type="RefSeq" id="WP_380968388.1">
    <property type="nucleotide sequence ID" value="NZ_JBHTCO010000037.1"/>
</dbReference>
<accession>A0ABW2PZ87</accession>
<gene>
    <name evidence="7" type="ORF">ACFQRG_17310</name>
</gene>
<feature type="transmembrane region" description="Helical" evidence="6">
    <location>
        <begin position="182"/>
        <end position="205"/>
    </location>
</feature>
<dbReference type="EMBL" id="JBHTCO010000037">
    <property type="protein sequence ID" value="MFC7394684.1"/>
    <property type="molecule type" value="Genomic_DNA"/>
</dbReference>
<keyword evidence="5 6" id="KW-0472">Membrane</keyword>
<comment type="subcellular location">
    <subcellularLocation>
        <location evidence="1">Cell membrane</location>
        <topology evidence="1">Multi-pass membrane protein</topology>
    </subcellularLocation>
</comment>
<feature type="transmembrane region" description="Helical" evidence="6">
    <location>
        <begin position="363"/>
        <end position="384"/>
    </location>
</feature>
<feature type="transmembrane region" description="Helical" evidence="6">
    <location>
        <begin position="296"/>
        <end position="322"/>
    </location>
</feature>
<feature type="transmembrane region" description="Helical" evidence="6">
    <location>
        <begin position="21"/>
        <end position="40"/>
    </location>
</feature>
<dbReference type="PANTHER" id="PTHR30250">
    <property type="entry name" value="PST FAMILY PREDICTED COLANIC ACID TRANSPORTER"/>
    <property type="match status" value="1"/>
</dbReference>
<keyword evidence="2" id="KW-1003">Cell membrane</keyword>
<dbReference type="InterPro" id="IPR050833">
    <property type="entry name" value="Poly_Biosynth_Transport"/>
</dbReference>
<name>A0ABW2PZ87_9BACL</name>
<dbReference type="Proteomes" id="UP001596505">
    <property type="component" value="Unassembled WGS sequence"/>
</dbReference>
<protein>
    <submittedName>
        <fullName evidence="7">Flippase</fullName>
    </submittedName>
</protein>
<organism evidence="7 8">
    <name type="scientific">Scopulibacillus cellulosilyticus</name>
    <dbReference type="NCBI Taxonomy" id="2665665"/>
    <lineage>
        <taxon>Bacteria</taxon>
        <taxon>Bacillati</taxon>
        <taxon>Bacillota</taxon>
        <taxon>Bacilli</taxon>
        <taxon>Bacillales</taxon>
        <taxon>Sporolactobacillaceae</taxon>
        <taxon>Scopulibacillus</taxon>
    </lineage>
</organism>
<feature type="transmembrane region" description="Helical" evidence="6">
    <location>
        <begin position="334"/>
        <end position="358"/>
    </location>
</feature>
<dbReference type="CDD" id="cd13128">
    <property type="entry name" value="MATE_Wzx_like"/>
    <property type="match status" value="1"/>
</dbReference>
<evidence type="ECO:0000256" key="2">
    <source>
        <dbReference type="ARBA" id="ARBA00022475"/>
    </source>
</evidence>
<keyword evidence="8" id="KW-1185">Reference proteome</keyword>
<keyword evidence="4 6" id="KW-1133">Transmembrane helix</keyword>
<feature type="transmembrane region" description="Helical" evidence="6">
    <location>
        <begin position="128"/>
        <end position="149"/>
    </location>
</feature>